<dbReference type="EMBL" id="UGRI01000001">
    <property type="protein sequence ID" value="SUA19943.1"/>
    <property type="molecule type" value="Genomic_DNA"/>
</dbReference>
<dbReference type="AlphaFoldDB" id="A0A1D3FQN2"/>
<reference evidence="4 6" key="3">
    <citation type="submission" date="2019-04" db="EMBL/GenBank/DDBJ databases">
        <title>The CDC panel for molecular diagnostics of ciprofloxacin resistance and its use for research and clinical development.</title>
        <authorList>
            <person name="Liu H."/>
            <person name="Tang K."/>
            <person name="Pham C."/>
            <person name="Schmerer M."/>
        </authorList>
    </citation>
    <scope>NUCLEOTIDE SEQUENCE [LARGE SCALE GENOMIC DNA]</scope>
    <source>
        <strain evidence="4 6">LRRBGS_0742</strain>
    </source>
</reference>
<evidence type="ECO:0000313" key="6">
    <source>
        <dbReference type="Proteomes" id="UP000307092"/>
    </source>
</evidence>
<dbReference type="GeneID" id="66753842"/>
<dbReference type="Proteomes" id="UP000182484">
    <property type="component" value="Unassembled WGS sequence"/>
</dbReference>
<evidence type="ECO:0000313" key="5">
    <source>
        <dbReference type="Proteomes" id="UP000182484"/>
    </source>
</evidence>
<accession>A0A1D3FQN2</accession>
<dbReference type="EMBL" id="SUQX01000039">
    <property type="protein sequence ID" value="TJX04220.1"/>
    <property type="molecule type" value="Genomic_DNA"/>
</dbReference>
<dbReference type="RefSeq" id="WP_003691445.1">
    <property type="nucleotide sequence ID" value="NZ_AP018377.1"/>
</dbReference>
<organism evidence="2">
    <name type="scientific">Neisseria gonorrhoeae</name>
    <dbReference type="NCBI Taxonomy" id="485"/>
    <lineage>
        <taxon>Bacteria</taxon>
        <taxon>Pseudomonadati</taxon>
        <taxon>Pseudomonadota</taxon>
        <taxon>Betaproteobacteria</taxon>
        <taxon>Neisseriales</taxon>
        <taxon>Neisseriaceae</taxon>
        <taxon>Neisseria</taxon>
    </lineage>
</organism>
<reference evidence="2" key="2">
    <citation type="submission" date="2018-06" db="EMBL/GenBank/DDBJ databases">
        <authorList>
            <consortium name="Pathogen Informatics"/>
            <person name="Doyle S."/>
        </authorList>
    </citation>
    <scope>NUCLEOTIDE SEQUENCE [LARGE SCALE GENOMIC DNA]</scope>
    <source>
        <strain evidence="2">NCTC11421</strain>
    </source>
</reference>
<evidence type="ECO:0000313" key="2">
    <source>
        <dbReference type="EMBL" id="SUA19943.1"/>
    </source>
</evidence>
<dbReference type="EMBL" id="UGRI01000001">
    <property type="protein sequence ID" value="SUA20847.1"/>
    <property type="molecule type" value="Genomic_DNA"/>
</dbReference>
<sequence>MPSDLSFILAKELIRSGSIRLSGSTAKGQAGELAVFIRTLHQKPEESEPNTDDEYLIGLLSK</sequence>
<dbReference type="Proteomes" id="UP000307092">
    <property type="component" value="Unassembled WGS sequence"/>
</dbReference>
<evidence type="ECO:0000313" key="1">
    <source>
        <dbReference type="EMBL" id="SCW15194.1"/>
    </source>
</evidence>
<evidence type="ECO:0000313" key="3">
    <source>
        <dbReference type="EMBL" id="SUA20847.1"/>
    </source>
</evidence>
<protein>
    <submittedName>
        <fullName evidence="2">Phage associated protein</fullName>
    </submittedName>
</protein>
<evidence type="ECO:0000313" key="4">
    <source>
        <dbReference type="EMBL" id="TJX04220.1"/>
    </source>
</evidence>
<dbReference type="EMBL" id="FMTB01000041">
    <property type="protein sequence ID" value="SCW15194.1"/>
    <property type="molecule type" value="Genomic_DNA"/>
</dbReference>
<proteinExistence type="predicted"/>
<gene>
    <name evidence="4" type="ORF">E8M63_11985</name>
    <name evidence="1" type="ORF">ESCNG_460008</name>
    <name evidence="2" type="ORF">NCTC11421_00020</name>
    <name evidence="3" type="ORF">NCTC11421_00952</name>
</gene>
<name>A0A1D3FQN2_NEIGO</name>
<reference evidence="1 5" key="1">
    <citation type="submission" date="2016-09" db="EMBL/GenBank/DDBJ databases">
        <authorList>
            <person name="Kumanski S."/>
            <person name="Beatrice B."/>
        </authorList>
    </citation>
    <scope>NUCLEOTIDE SEQUENCE [LARGE SCALE GENOMIC DNA]</scope>
    <source>
        <strain evidence="1">Mankind</strain>
    </source>
</reference>